<accession>A0ABY5WCB7</accession>
<reference evidence="1" key="1">
    <citation type="submission" date="2021-04" db="EMBL/GenBank/DDBJ databases">
        <authorList>
            <person name="Hartkoorn R.C."/>
            <person name="Beaudoing E."/>
            <person name="Hot D."/>
        </authorList>
    </citation>
    <scope>NUCLEOTIDE SEQUENCE</scope>
    <source>
        <strain evidence="1">NRRL B-16292</strain>
    </source>
</reference>
<dbReference type="RefSeq" id="WP_259866103.1">
    <property type="nucleotide sequence ID" value="NZ_BAAAST010000054.1"/>
</dbReference>
<keyword evidence="2" id="KW-1185">Reference proteome</keyword>
<proteinExistence type="predicted"/>
<sequence>MTYAVGDVVASFALPRADGGDLTVDPRASAATVVGFTANHRPYALARLGFAGSPTITICGRDLSRVPPATPSAGTS</sequence>
<organism evidence="1 2">
    <name type="scientific">Dactylosporangium fulvum</name>
    <dbReference type="NCBI Taxonomy" id="53359"/>
    <lineage>
        <taxon>Bacteria</taxon>
        <taxon>Bacillati</taxon>
        <taxon>Actinomycetota</taxon>
        <taxon>Actinomycetes</taxon>
        <taxon>Micromonosporales</taxon>
        <taxon>Micromonosporaceae</taxon>
        <taxon>Dactylosporangium</taxon>
    </lineage>
</organism>
<dbReference type="EMBL" id="CP073720">
    <property type="protein sequence ID" value="UWP86684.1"/>
    <property type="molecule type" value="Genomic_DNA"/>
</dbReference>
<reference evidence="1" key="2">
    <citation type="submission" date="2022-09" db="EMBL/GenBank/DDBJ databases">
        <title>Biosynthetic gene clusters of Dactylosporangioum fulvum.</title>
        <authorList>
            <person name="Caradec T."/>
        </authorList>
    </citation>
    <scope>NUCLEOTIDE SEQUENCE</scope>
    <source>
        <strain evidence="1">NRRL B-16292</strain>
    </source>
</reference>
<gene>
    <name evidence="1" type="ORF">Dfulv_21575</name>
</gene>
<evidence type="ECO:0000313" key="2">
    <source>
        <dbReference type="Proteomes" id="UP001059617"/>
    </source>
</evidence>
<dbReference type="Proteomes" id="UP001059617">
    <property type="component" value="Chromosome"/>
</dbReference>
<name>A0ABY5WCB7_9ACTN</name>
<protein>
    <submittedName>
        <fullName evidence="1">Uncharacterized protein</fullName>
    </submittedName>
</protein>
<evidence type="ECO:0000313" key="1">
    <source>
        <dbReference type="EMBL" id="UWP86684.1"/>
    </source>
</evidence>